<dbReference type="Proteomes" id="UP000281171">
    <property type="component" value="Unassembled WGS sequence"/>
</dbReference>
<sequence>MARKWNISARSVYRILKRTSKGQGALP</sequence>
<protein>
    <submittedName>
        <fullName evidence="1">Uncharacterized protein</fullName>
    </submittedName>
</protein>
<accession>A0A3M6R6H0</accession>
<gene>
    <name evidence="1" type="ORF">EBQ24_02905</name>
</gene>
<evidence type="ECO:0000313" key="1">
    <source>
        <dbReference type="EMBL" id="RMX10956.1"/>
    </source>
</evidence>
<organism evidence="1 2">
    <name type="scientific">Allofranklinella schreckenbergeri</name>
    <dbReference type="NCBI Taxonomy" id="1076744"/>
    <lineage>
        <taxon>Bacteria</taxon>
        <taxon>Pseudomonadati</taxon>
        <taxon>Pseudomonadota</taxon>
        <taxon>Betaproteobacteria</taxon>
        <taxon>Burkholderiales</taxon>
        <taxon>Comamonadaceae</taxon>
        <taxon>Allofranklinella</taxon>
    </lineage>
</organism>
<dbReference type="EMBL" id="RDQK01000006">
    <property type="protein sequence ID" value="RMX10956.1"/>
    <property type="molecule type" value="Genomic_DNA"/>
</dbReference>
<dbReference type="AlphaFoldDB" id="A0A3M6R6H0"/>
<reference evidence="1 2" key="1">
    <citation type="submission" date="2018-10" db="EMBL/GenBank/DDBJ databases">
        <title>Comamonadaceae CDC group NO-1 genome sequencing and assembly.</title>
        <authorList>
            <person name="Bernier A.-M."/>
            <person name="Bernard K."/>
        </authorList>
    </citation>
    <scope>NUCLEOTIDE SEQUENCE [LARGE SCALE GENOMIC DNA]</scope>
    <source>
        <strain evidence="1 2">NML180581</strain>
    </source>
</reference>
<proteinExistence type="predicted"/>
<comment type="caution">
    <text evidence="1">The sequence shown here is derived from an EMBL/GenBank/DDBJ whole genome shotgun (WGS) entry which is preliminary data.</text>
</comment>
<evidence type="ECO:0000313" key="2">
    <source>
        <dbReference type="Proteomes" id="UP000281171"/>
    </source>
</evidence>
<name>A0A3M6R6H0_9BURK</name>